<organism evidence="3 4">
    <name type="scientific">Phaseolus vulgaris</name>
    <name type="common">Kidney bean</name>
    <name type="synonym">French bean</name>
    <dbReference type="NCBI Taxonomy" id="3885"/>
    <lineage>
        <taxon>Eukaryota</taxon>
        <taxon>Viridiplantae</taxon>
        <taxon>Streptophyta</taxon>
        <taxon>Embryophyta</taxon>
        <taxon>Tracheophyta</taxon>
        <taxon>Spermatophyta</taxon>
        <taxon>Magnoliopsida</taxon>
        <taxon>eudicotyledons</taxon>
        <taxon>Gunneridae</taxon>
        <taxon>Pentapetalae</taxon>
        <taxon>rosids</taxon>
        <taxon>fabids</taxon>
        <taxon>Fabales</taxon>
        <taxon>Fabaceae</taxon>
        <taxon>Papilionoideae</taxon>
        <taxon>50 kb inversion clade</taxon>
        <taxon>NPAAA clade</taxon>
        <taxon>indigoferoid/millettioid clade</taxon>
        <taxon>Phaseoleae</taxon>
        <taxon>Phaseolus</taxon>
    </lineage>
</organism>
<gene>
    <name evidence="3" type="ORF">PHAVU_003G065500g</name>
</gene>
<dbReference type="EMBL" id="CM002290">
    <property type="protein sequence ID" value="ESW25793.1"/>
    <property type="molecule type" value="Genomic_DNA"/>
</dbReference>
<dbReference type="InterPro" id="IPR046796">
    <property type="entry name" value="Transposase_32_dom"/>
</dbReference>
<sequence>MAPKTVKRTQKGSTSHAEGKQPMVEPSRHKLFRDDFRKERYEAIKHWTIIAERQVQLQEGEYSEFAEELTRRKWGQLAMPVDKYDPDVVLEFYANAWPVKEGDTNLRSKVRGKWIPYDRNTINDFLGNPLQLDQDELCTYGMLKRGTNFTSLSNTETSDLLCIPGRTYETNNNGKPLRIIRSSMTTLTQIWTSLLLSNVIPNKHSSDLSMAKCHIVFCLLKQYDVDVATLISDSIHHFVLQQGGNNPLHRKGLGFPSLITSLCAANGIQVNLSTRIRPPIDKKIIQRNCSEKDQQQLQRQQSQQGQDQPVEPPINQLHSPIVPEMNMLDYIKNLESHMKHVQMQQAANHRAMVSLNGSFHSYALHHSAESKLVWPNAEEFDHLVKWPGDETVLAAQSKESHEEIHDD</sequence>
<feature type="domain" description="Putative plant transposon protein" evidence="2">
    <location>
        <begin position="71"/>
        <end position="268"/>
    </location>
</feature>
<evidence type="ECO:0000256" key="1">
    <source>
        <dbReference type="SAM" id="MobiDB-lite"/>
    </source>
</evidence>
<dbReference type="AlphaFoldDB" id="V7C8W5"/>
<keyword evidence="4" id="KW-1185">Reference proteome</keyword>
<proteinExistence type="predicted"/>
<accession>V7C8W5</accession>
<dbReference type="Proteomes" id="UP000000226">
    <property type="component" value="Chromosome 3"/>
</dbReference>
<dbReference type="Gramene" id="ESW25793">
    <property type="protein sequence ID" value="ESW25793"/>
    <property type="gene ID" value="PHAVU_003G065500g"/>
</dbReference>
<evidence type="ECO:0000313" key="4">
    <source>
        <dbReference type="Proteomes" id="UP000000226"/>
    </source>
</evidence>
<feature type="compositionally biased region" description="Low complexity" evidence="1">
    <location>
        <begin position="295"/>
        <end position="308"/>
    </location>
</feature>
<feature type="compositionally biased region" description="Basic residues" evidence="1">
    <location>
        <begin position="1"/>
        <end position="10"/>
    </location>
</feature>
<dbReference type="Pfam" id="PF20167">
    <property type="entry name" value="Transposase_32"/>
    <property type="match status" value="1"/>
</dbReference>
<evidence type="ECO:0000313" key="3">
    <source>
        <dbReference type="EMBL" id="ESW25793.1"/>
    </source>
</evidence>
<name>V7C8W5_PHAVU</name>
<evidence type="ECO:0000259" key="2">
    <source>
        <dbReference type="Pfam" id="PF20167"/>
    </source>
</evidence>
<feature type="region of interest" description="Disordered" evidence="1">
    <location>
        <begin position="290"/>
        <end position="318"/>
    </location>
</feature>
<feature type="region of interest" description="Disordered" evidence="1">
    <location>
        <begin position="1"/>
        <end position="29"/>
    </location>
</feature>
<protein>
    <recommendedName>
        <fullName evidence="2">Putative plant transposon protein domain-containing protein</fullName>
    </recommendedName>
</protein>
<dbReference type="OMA" id="IRPPINA"/>
<reference evidence="4" key="1">
    <citation type="journal article" date="2014" name="Nat. Genet.">
        <title>A reference genome for common bean and genome-wide analysis of dual domestications.</title>
        <authorList>
            <person name="Schmutz J."/>
            <person name="McClean P.E."/>
            <person name="Mamidi S."/>
            <person name="Wu G.A."/>
            <person name="Cannon S.B."/>
            <person name="Grimwood J."/>
            <person name="Jenkins J."/>
            <person name="Shu S."/>
            <person name="Song Q."/>
            <person name="Chavarro C."/>
            <person name="Torres-Torres M."/>
            <person name="Geffroy V."/>
            <person name="Moghaddam S.M."/>
            <person name="Gao D."/>
            <person name="Abernathy B."/>
            <person name="Barry K."/>
            <person name="Blair M."/>
            <person name="Brick M.A."/>
            <person name="Chovatia M."/>
            <person name="Gepts P."/>
            <person name="Goodstein D.M."/>
            <person name="Gonzales M."/>
            <person name="Hellsten U."/>
            <person name="Hyten D.L."/>
            <person name="Jia G."/>
            <person name="Kelly J.D."/>
            <person name="Kudrna D."/>
            <person name="Lee R."/>
            <person name="Richard M.M."/>
            <person name="Miklas P.N."/>
            <person name="Osorno J.M."/>
            <person name="Rodrigues J."/>
            <person name="Thareau V."/>
            <person name="Urrea C.A."/>
            <person name="Wang M."/>
            <person name="Yu Y."/>
            <person name="Zhang M."/>
            <person name="Wing R.A."/>
            <person name="Cregan P.B."/>
            <person name="Rokhsar D.S."/>
            <person name="Jackson S.A."/>
        </authorList>
    </citation>
    <scope>NUCLEOTIDE SEQUENCE [LARGE SCALE GENOMIC DNA]</scope>
    <source>
        <strain evidence="4">cv. G19833</strain>
    </source>
</reference>
<dbReference type="OrthoDB" id="1436991at2759"/>